<name>A0A919F9X2_9XANT</name>
<protein>
    <submittedName>
        <fullName evidence="2">Uncharacterized protein</fullName>
    </submittedName>
</protein>
<gene>
    <name evidence="2" type="ORF">GCM10009090_27140</name>
</gene>
<feature type="compositionally biased region" description="Basic and acidic residues" evidence="1">
    <location>
        <begin position="81"/>
        <end position="95"/>
    </location>
</feature>
<reference evidence="2" key="2">
    <citation type="submission" date="2020-09" db="EMBL/GenBank/DDBJ databases">
        <authorList>
            <person name="Sun Q."/>
            <person name="Ohkuma M."/>
        </authorList>
    </citation>
    <scope>NUCLEOTIDE SEQUENCE</scope>
    <source>
        <strain evidence="2">JCM 13306</strain>
    </source>
</reference>
<dbReference type="AlphaFoldDB" id="A0A919F9X2"/>
<comment type="caution">
    <text evidence="2">The sequence shown here is derived from an EMBL/GenBank/DDBJ whole genome shotgun (WGS) entry which is preliminary data.</text>
</comment>
<sequence length="137" mass="15419">MLQQRQAERGGLAGAGLRAGQQVVAFQHQRDRLLLDRGGGFVALLGERTQQEGRKAQGFERHWMTPVCPAQAVGRYAKGVGDSERSREPRCEDRWQPAPGARPVCMNERRRVGRADRGPVRRRSLRETDGRLQTYAV</sequence>
<feature type="region of interest" description="Disordered" evidence="1">
    <location>
        <begin position="79"/>
        <end position="137"/>
    </location>
</feature>
<dbReference type="Proteomes" id="UP000623958">
    <property type="component" value="Unassembled WGS sequence"/>
</dbReference>
<keyword evidence="3" id="KW-1185">Reference proteome</keyword>
<reference evidence="2" key="1">
    <citation type="journal article" date="2014" name="Int. J. Syst. Evol. Microbiol.">
        <title>Complete genome sequence of Corynebacterium casei LMG S-19264T (=DSM 44701T), isolated from a smear-ripened cheese.</title>
        <authorList>
            <consortium name="US DOE Joint Genome Institute (JGI-PGF)"/>
            <person name="Walter F."/>
            <person name="Albersmeier A."/>
            <person name="Kalinowski J."/>
            <person name="Ruckert C."/>
        </authorList>
    </citation>
    <scope>NUCLEOTIDE SEQUENCE</scope>
    <source>
        <strain evidence="2">JCM 13306</strain>
    </source>
</reference>
<proteinExistence type="predicted"/>
<organism evidence="2 3">
    <name type="scientific">Xanthomonas boreopolis</name>
    <dbReference type="NCBI Taxonomy" id="86183"/>
    <lineage>
        <taxon>Bacteria</taxon>
        <taxon>Pseudomonadati</taxon>
        <taxon>Pseudomonadota</taxon>
        <taxon>Gammaproteobacteria</taxon>
        <taxon>Lysobacterales</taxon>
        <taxon>Lysobacteraceae</taxon>
        <taxon>Xanthomonas</taxon>
    </lineage>
</organism>
<accession>A0A919F9X2</accession>
<evidence type="ECO:0000256" key="1">
    <source>
        <dbReference type="SAM" id="MobiDB-lite"/>
    </source>
</evidence>
<evidence type="ECO:0000313" key="2">
    <source>
        <dbReference type="EMBL" id="GHH56832.1"/>
    </source>
</evidence>
<dbReference type="AntiFam" id="ANF00149">
    <property type="entry name" value="Shadow ORF (opposite cshA)"/>
</dbReference>
<dbReference type="EMBL" id="BNBA01000023">
    <property type="protein sequence ID" value="GHH56832.1"/>
    <property type="molecule type" value="Genomic_DNA"/>
</dbReference>
<feature type="compositionally biased region" description="Basic and acidic residues" evidence="1">
    <location>
        <begin position="107"/>
        <end position="130"/>
    </location>
</feature>
<evidence type="ECO:0000313" key="3">
    <source>
        <dbReference type="Proteomes" id="UP000623958"/>
    </source>
</evidence>